<dbReference type="GO" id="GO:0140359">
    <property type="term" value="F:ABC-type transporter activity"/>
    <property type="evidence" value="ECO:0007669"/>
    <property type="project" value="InterPro"/>
</dbReference>
<comment type="caution">
    <text evidence="13">The sequence shown here is derived from an EMBL/GenBank/DDBJ whole genome shotgun (WGS) entry which is preliminary data.</text>
</comment>
<feature type="compositionally biased region" description="Acidic residues" evidence="10">
    <location>
        <begin position="693"/>
        <end position="702"/>
    </location>
</feature>
<protein>
    <recommendedName>
        <fullName evidence="12">ABC transporter domain-containing protein</fullName>
    </recommendedName>
</protein>
<dbReference type="AlphaFoldDB" id="A0A9P6FE89"/>
<comment type="subcellular location">
    <subcellularLocation>
        <location evidence="1">Membrane</location>
        <topology evidence="1">Multi-pass membrane protein</topology>
    </subcellularLocation>
</comment>
<keyword evidence="6" id="KW-0547">Nucleotide-binding</keyword>
<dbReference type="GO" id="GO:0016020">
    <property type="term" value="C:membrane"/>
    <property type="evidence" value="ECO:0007669"/>
    <property type="project" value="UniProtKB-SubCell"/>
</dbReference>
<dbReference type="PROSITE" id="PS50893">
    <property type="entry name" value="ABC_TRANSPORTER_2"/>
    <property type="match status" value="1"/>
</dbReference>
<dbReference type="GO" id="GO:0016887">
    <property type="term" value="F:ATP hydrolysis activity"/>
    <property type="evidence" value="ECO:0007669"/>
    <property type="project" value="InterPro"/>
</dbReference>
<evidence type="ECO:0000256" key="2">
    <source>
        <dbReference type="ARBA" id="ARBA00008869"/>
    </source>
</evidence>
<accession>A0A9P6FE89</accession>
<feature type="transmembrane region" description="Helical" evidence="11">
    <location>
        <begin position="553"/>
        <end position="573"/>
    </location>
</feature>
<dbReference type="InterPro" id="IPR026082">
    <property type="entry name" value="ABCA"/>
</dbReference>
<dbReference type="Pfam" id="PF00005">
    <property type="entry name" value="ABC_tran"/>
    <property type="match status" value="1"/>
</dbReference>
<dbReference type="InterPro" id="IPR017871">
    <property type="entry name" value="ABC_transporter-like_CS"/>
</dbReference>
<evidence type="ECO:0000256" key="6">
    <source>
        <dbReference type="ARBA" id="ARBA00022741"/>
    </source>
</evidence>
<keyword evidence="3" id="KW-0813">Transport</keyword>
<organism evidence="13 14">
    <name type="scientific">Mortierella hygrophila</name>
    <dbReference type="NCBI Taxonomy" id="979708"/>
    <lineage>
        <taxon>Eukaryota</taxon>
        <taxon>Fungi</taxon>
        <taxon>Fungi incertae sedis</taxon>
        <taxon>Mucoromycota</taxon>
        <taxon>Mortierellomycotina</taxon>
        <taxon>Mortierellomycetes</taxon>
        <taxon>Mortierellales</taxon>
        <taxon>Mortierellaceae</taxon>
        <taxon>Mortierella</taxon>
    </lineage>
</organism>
<dbReference type="CDD" id="cd03263">
    <property type="entry name" value="ABC_subfamily_A"/>
    <property type="match status" value="1"/>
</dbReference>
<feature type="transmembrane region" description="Helical" evidence="11">
    <location>
        <begin position="484"/>
        <end position="510"/>
    </location>
</feature>
<dbReference type="FunFam" id="3.40.50.300:FF:000665">
    <property type="entry name" value="ABC transporter A family member 2"/>
    <property type="match status" value="1"/>
</dbReference>
<evidence type="ECO:0000256" key="11">
    <source>
        <dbReference type="SAM" id="Phobius"/>
    </source>
</evidence>
<dbReference type="InterPro" id="IPR013525">
    <property type="entry name" value="ABC2_TM"/>
</dbReference>
<comment type="similarity">
    <text evidence="2">Belongs to the ABC transporter superfamily. ABCA family.</text>
</comment>
<proteinExistence type="inferred from homology"/>
<reference evidence="13" key="1">
    <citation type="journal article" date="2020" name="Fungal Divers.">
        <title>Resolving the Mortierellaceae phylogeny through synthesis of multi-gene phylogenetics and phylogenomics.</title>
        <authorList>
            <person name="Vandepol N."/>
            <person name="Liber J."/>
            <person name="Desiro A."/>
            <person name="Na H."/>
            <person name="Kennedy M."/>
            <person name="Barry K."/>
            <person name="Grigoriev I.V."/>
            <person name="Miller A.N."/>
            <person name="O'Donnell K."/>
            <person name="Stajich J.E."/>
            <person name="Bonito G."/>
        </authorList>
    </citation>
    <scope>NUCLEOTIDE SEQUENCE</scope>
    <source>
        <strain evidence="13">NRRL 2591</strain>
    </source>
</reference>
<feature type="region of interest" description="Disordered" evidence="10">
    <location>
        <begin position="1"/>
        <end position="29"/>
    </location>
</feature>
<dbReference type="InterPro" id="IPR003593">
    <property type="entry name" value="AAA+_ATPase"/>
</dbReference>
<evidence type="ECO:0000256" key="10">
    <source>
        <dbReference type="SAM" id="MobiDB-lite"/>
    </source>
</evidence>
<evidence type="ECO:0000256" key="3">
    <source>
        <dbReference type="ARBA" id="ARBA00022448"/>
    </source>
</evidence>
<dbReference type="SMART" id="SM00382">
    <property type="entry name" value="AAA"/>
    <property type="match status" value="1"/>
</dbReference>
<name>A0A9P6FE89_9FUNG</name>
<dbReference type="InterPro" id="IPR003439">
    <property type="entry name" value="ABC_transporter-like_ATP-bd"/>
</dbReference>
<dbReference type="InterPro" id="IPR027417">
    <property type="entry name" value="P-loop_NTPase"/>
</dbReference>
<keyword evidence="7" id="KW-0067">ATP-binding</keyword>
<dbReference type="Gene3D" id="3.40.50.300">
    <property type="entry name" value="P-loop containing nucleotide triphosphate hydrolases"/>
    <property type="match status" value="1"/>
</dbReference>
<dbReference type="SUPFAM" id="SSF52540">
    <property type="entry name" value="P-loop containing nucleoside triphosphate hydrolases"/>
    <property type="match status" value="1"/>
</dbReference>
<evidence type="ECO:0000256" key="9">
    <source>
        <dbReference type="ARBA" id="ARBA00023136"/>
    </source>
</evidence>
<feature type="transmembrane region" description="Helical" evidence="11">
    <location>
        <begin position="522"/>
        <end position="541"/>
    </location>
</feature>
<evidence type="ECO:0000256" key="5">
    <source>
        <dbReference type="ARBA" id="ARBA00022737"/>
    </source>
</evidence>
<keyword evidence="5" id="KW-0677">Repeat</keyword>
<feature type="compositionally biased region" description="Low complexity" evidence="10">
    <location>
        <begin position="9"/>
        <end position="26"/>
    </location>
</feature>
<feature type="region of interest" description="Disordered" evidence="10">
    <location>
        <begin position="685"/>
        <end position="708"/>
    </location>
</feature>
<keyword evidence="4 11" id="KW-0812">Transmembrane</keyword>
<evidence type="ECO:0000259" key="12">
    <source>
        <dbReference type="PROSITE" id="PS50893"/>
    </source>
</evidence>
<keyword evidence="8 11" id="KW-1133">Transmembrane helix</keyword>
<evidence type="ECO:0000256" key="7">
    <source>
        <dbReference type="ARBA" id="ARBA00022840"/>
    </source>
</evidence>
<dbReference type="PANTHER" id="PTHR19229:SF36">
    <property type="entry name" value="ATP-BINDING CASSETTE SUB-FAMILY A MEMBER 2"/>
    <property type="match status" value="1"/>
</dbReference>
<keyword evidence="14" id="KW-1185">Reference proteome</keyword>
<evidence type="ECO:0000256" key="4">
    <source>
        <dbReference type="ARBA" id="ARBA00022692"/>
    </source>
</evidence>
<dbReference type="GO" id="GO:0005524">
    <property type="term" value="F:ATP binding"/>
    <property type="evidence" value="ECO:0007669"/>
    <property type="project" value="UniProtKB-KW"/>
</dbReference>
<evidence type="ECO:0000256" key="8">
    <source>
        <dbReference type="ARBA" id="ARBA00022989"/>
    </source>
</evidence>
<feature type="transmembrane region" description="Helical" evidence="11">
    <location>
        <begin position="445"/>
        <end position="463"/>
    </location>
</feature>
<dbReference type="Pfam" id="PF12698">
    <property type="entry name" value="ABC2_membrane_3"/>
    <property type="match status" value="1"/>
</dbReference>
<dbReference type="GO" id="GO:0005319">
    <property type="term" value="F:lipid transporter activity"/>
    <property type="evidence" value="ECO:0007669"/>
    <property type="project" value="TreeGrafter"/>
</dbReference>
<keyword evidence="9 11" id="KW-0472">Membrane</keyword>
<dbReference type="PROSITE" id="PS00211">
    <property type="entry name" value="ABC_TRANSPORTER_1"/>
    <property type="match status" value="1"/>
</dbReference>
<dbReference type="EMBL" id="JAAAXW010000026">
    <property type="protein sequence ID" value="KAF9548788.1"/>
    <property type="molecule type" value="Genomic_DNA"/>
</dbReference>
<sequence>MFGKKKQAQDAPSPSPQQDDSPIQIPMEPITEKEILEPLPEPVDFSQIKPTTRYQFRGMARRAVSYHRRQRITNIGCLVVWPVLLVILCHVLNKTLDIVERQGLIRYCTNEADPQFGRTFSLGVGGFLPEDNNVYNSPSYPTAFEPMSYGDSQQACVRWFGESYPVSAPYQNATWANTDFLDSTYIPSPDFGWFNASEVTSEYWEMKQRKFLENPKLYSKLLFDPMAFSLSSGVTVINQTVYYSTTNADITRALGVTANATRRIPSEPWPPIDPKVILYNTSQIDPANGVLGAIPLRYTKGMDLVRFENRTGKVMDVYTTGPTYRYFESRESVDEEIKAMVKEEAEGYGYYSRKSFGGLHFDTLDIDKAKISMTMQFGMSSDGRNFDIVTPRGLRQIIVLTQMTNALARLKFKGQYIISQGIRALPFEFQWNRLKNRFAGISATYLFPFALSFLMPNFVTILVREKEGRHRILMAMNGLNSGAYYLAHYVEFMTMQLILTVFFVIAALAVKNEYLWNSEPGLPTLLLLLWAHVQTTFSFFLASFFSKSRRASLIIYFFVAISVIFACMSDMIFSERPPFVWFIHPTFSFFYIVKVGMMHTSMINNLYPLSFSSFASETNMLNCVGMLLGESILFVFLTFYVDAVMPSEYGVRRPWHFPISVLVKSRSSTSSSTRDIESKIVNGGSQANLSADSDQESLDGGDADVRAERERVRTKYNPDTTPLIIDNLYHCYPGKVEAALKGMSFGVETNTVLSLLGPNGAGKSTLIHLLTGLYGPTRGSALIAGANIRTEMSLVHTRMGVCPQHDILWDDLTVADHLLFYSRLRGVPPSLEQQSVAFAIASVSLTRFRDRQVKGLSGGERRRVSIAIALLGDNRVVFLDEPSTGLDPEVRRVIWDIVNRVKVNRTVVLTTHSMEEADILSDKIAIMTDGLLRCIGTSLHLKELYGSGFRLSITSKPGRLDEACQSIEDKLMRRTGLPYRRIDKFTNASVFEFDLAPNTNNQSDQQDGIVSTKQGELSSIFHYLSQSDLFPAVEDWGISQTTLEDVFIKIVTDADATLTVPTVIQDPKSE</sequence>
<feature type="domain" description="ABC transporter" evidence="12">
    <location>
        <begin position="723"/>
        <end position="954"/>
    </location>
</feature>
<feature type="transmembrane region" description="Helical" evidence="11">
    <location>
        <begin position="72"/>
        <end position="93"/>
    </location>
</feature>
<evidence type="ECO:0000313" key="13">
    <source>
        <dbReference type="EMBL" id="KAF9548788.1"/>
    </source>
</evidence>
<feature type="transmembrane region" description="Helical" evidence="11">
    <location>
        <begin position="619"/>
        <end position="641"/>
    </location>
</feature>
<gene>
    <name evidence="13" type="ORF">EC957_005722</name>
</gene>
<evidence type="ECO:0000256" key="1">
    <source>
        <dbReference type="ARBA" id="ARBA00004141"/>
    </source>
</evidence>
<dbReference type="PANTHER" id="PTHR19229">
    <property type="entry name" value="ATP-BINDING CASSETTE TRANSPORTER SUBFAMILY A ABCA"/>
    <property type="match status" value="1"/>
</dbReference>
<evidence type="ECO:0000313" key="14">
    <source>
        <dbReference type="Proteomes" id="UP000723463"/>
    </source>
</evidence>
<dbReference type="Proteomes" id="UP000723463">
    <property type="component" value="Unassembled WGS sequence"/>
</dbReference>